<dbReference type="PANTHER" id="PTHR33531:SF10">
    <property type="entry name" value="BLR7895 PROTEIN"/>
    <property type="match status" value="1"/>
</dbReference>
<reference evidence="2 3" key="1">
    <citation type="submission" date="2016-01" db="EMBL/GenBank/DDBJ databases">
        <authorList>
            <person name="Manzoor S."/>
        </authorList>
    </citation>
    <scope>NUCLEOTIDE SEQUENCE [LARGE SCALE GENOMIC DNA]</scope>
    <source>
        <strain evidence="2">Methanoculleus sp MAB1</strain>
    </source>
</reference>
<dbReference type="Proteomes" id="UP000069850">
    <property type="component" value="Chromosome 1"/>
</dbReference>
<dbReference type="CDD" id="cd01045">
    <property type="entry name" value="Ferritin_like_AB"/>
    <property type="match status" value="1"/>
</dbReference>
<dbReference type="AlphaFoldDB" id="A0A0X3BRK6"/>
<dbReference type="SUPFAM" id="SSF47240">
    <property type="entry name" value="Ferritin-like"/>
    <property type="match status" value="1"/>
</dbReference>
<dbReference type="EMBL" id="LT158599">
    <property type="protein sequence ID" value="CVK34085.1"/>
    <property type="molecule type" value="Genomic_DNA"/>
</dbReference>
<dbReference type="GO" id="GO:0046872">
    <property type="term" value="F:metal ion binding"/>
    <property type="evidence" value="ECO:0007669"/>
    <property type="project" value="InterPro"/>
</dbReference>
<evidence type="ECO:0000313" key="2">
    <source>
        <dbReference type="EMBL" id="CVK34085.1"/>
    </source>
</evidence>
<organism evidence="2 3">
    <name type="scientific">Methanoculleus bourgensis</name>
    <dbReference type="NCBI Taxonomy" id="83986"/>
    <lineage>
        <taxon>Archaea</taxon>
        <taxon>Methanobacteriati</taxon>
        <taxon>Methanobacteriota</taxon>
        <taxon>Stenosarchaea group</taxon>
        <taxon>Methanomicrobia</taxon>
        <taxon>Methanomicrobiales</taxon>
        <taxon>Methanomicrobiaceae</taxon>
        <taxon>Methanoculleus</taxon>
    </lineage>
</organism>
<dbReference type="Gene3D" id="1.20.1260.10">
    <property type="match status" value="1"/>
</dbReference>
<dbReference type="InterPro" id="IPR009078">
    <property type="entry name" value="Ferritin-like_SF"/>
</dbReference>
<dbReference type="PANTHER" id="PTHR33531">
    <property type="entry name" value="RUBRERYTHRIN SUBFAMILY"/>
    <property type="match status" value="1"/>
</dbReference>
<dbReference type="GO" id="GO:0016491">
    <property type="term" value="F:oxidoreductase activity"/>
    <property type="evidence" value="ECO:0007669"/>
    <property type="project" value="InterPro"/>
</dbReference>
<sequence length="168" mass="19475">MQPARKTRRTQNKELPTMRSEDFQKIIANAIDSEVESYTFYKSVAERVKDGNLKTIFLDLAEDEKHHREYLQNVLLGNVEKMQFKAVKDYKVTDAIEEPELSVDMKPLEGLLLAIKKELHAAQMYTRLAGASTSMEQKMVFEQLANMEKGHKARLEDIYTNMAYPEAW</sequence>
<evidence type="ECO:0000259" key="1">
    <source>
        <dbReference type="Pfam" id="PF02915"/>
    </source>
</evidence>
<gene>
    <name evidence="2" type="ORF">MMAB1_2872</name>
</gene>
<protein>
    <submittedName>
        <fullName evidence="2">Rubrerythrin</fullName>
    </submittedName>
</protein>
<dbReference type="InterPro" id="IPR003251">
    <property type="entry name" value="Rr_diiron-bd_dom"/>
</dbReference>
<dbReference type="InterPro" id="IPR012347">
    <property type="entry name" value="Ferritin-like"/>
</dbReference>
<evidence type="ECO:0000313" key="3">
    <source>
        <dbReference type="Proteomes" id="UP000069850"/>
    </source>
</evidence>
<dbReference type="Pfam" id="PF02915">
    <property type="entry name" value="Rubrerythrin"/>
    <property type="match status" value="1"/>
</dbReference>
<dbReference type="KEGG" id="mema:MMAB1_2872"/>
<accession>A0A0X3BRK6</accession>
<proteinExistence type="predicted"/>
<name>A0A0X3BRK6_9EURY</name>
<feature type="domain" description="Rubrerythrin diiron-binding" evidence="1">
    <location>
        <begin position="25"/>
        <end position="158"/>
    </location>
</feature>